<evidence type="ECO:0000313" key="6">
    <source>
        <dbReference type="Proteomes" id="UP000069443"/>
    </source>
</evidence>
<sequence length="233" mass="25313">MAGKSTGQERVHAQLRADILGGRFHPGQRLRFASLCEDYGASVGVIREAMSRLAEQGLVTGAAQLGFKVASISREDLIQLTQARVCVEVYALRMAIAEGDLAWESELLASHHSLERTPMLAAGEPPHLNDAWCAAHADFHANLLSGCGNARLCSIAANLRDSAEIYRRWSVSEVRGPARDIAAEHRAILEATLERDADRAAVLLQEHFDLTTRLLLESDLVENPGESPLPTGT</sequence>
<evidence type="ECO:0000313" key="5">
    <source>
        <dbReference type="EMBL" id="GAS98334.1"/>
    </source>
</evidence>
<dbReference type="GO" id="GO:0003700">
    <property type="term" value="F:DNA-binding transcription factor activity"/>
    <property type="evidence" value="ECO:0007669"/>
    <property type="project" value="InterPro"/>
</dbReference>
<dbReference type="InterPro" id="IPR036388">
    <property type="entry name" value="WH-like_DNA-bd_sf"/>
</dbReference>
<dbReference type="InterPro" id="IPR011711">
    <property type="entry name" value="GntR_C"/>
</dbReference>
<evidence type="ECO:0000256" key="3">
    <source>
        <dbReference type="ARBA" id="ARBA00023163"/>
    </source>
</evidence>
<dbReference type="InterPro" id="IPR008920">
    <property type="entry name" value="TF_FadR/GntR_C"/>
</dbReference>
<dbReference type="Pfam" id="PF00392">
    <property type="entry name" value="GntR"/>
    <property type="match status" value="1"/>
</dbReference>
<dbReference type="EMBL" id="BCSY01000081">
    <property type="protein sequence ID" value="GAS98334.1"/>
    <property type="molecule type" value="Genomic_DNA"/>
</dbReference>
<dbReference type="Gene3D" id="1.10.10.10">
    <property type="entry name" value="Winged helix-like DNA-binding domain superfamily/Winged helix DNA-binding domain"/>
    <property type="match status" value="1"/>
</dbReference>
<reference evidence="6" key="1">
    <citation type="journal article" date="2016" name="Genome Announc.">
        <title>Draft Genome Sequences of Five Rapidly Growing Mycobacterium Species, M. thermoresistibile, M. fortuitum subsp. acetamidolyticum, M. canariasense, M. brisbanense, and M. novocastrense.</title>
        <authorList>
            <person name="Katahira K."/>
            <person name="Ogura Y."/>
            <person name="Gotoh Y."/>
            <person name="Hayashi T."/>
        </authorList>
    </citation>
    <scope>NUCLEOTIDE SEQUENCE [LARGE SCALE GENOMIC DNA]</scope>
    <source>
        <strain evidence="6">JCM15298</strain>
    </source>
</reference>
<dbReference type="PANTHER" id="PTHR43537">
    <property type="entry name" value="TRANSCRIPTIONAL REGULATOR, GNTR FAMILY"/>
    <property type="match status" value="1"/>
</dbReference>
<dbReference type="RefSeq" id="WP_062659143.1">
    <property type="nucleotide sequence ID" value="NZ_BCSY01000081.1"/>
</dbReference>
<dbReference type="SUPFAM" id="SSF46785">
    <property type="entry name" value="Winged helix' DNA-binding domain"/>
    <property type="match status" value="1"/>
</dbReference>
<dbReference type="OrthoDB" id="8680240at2"/>
<dbReference type="PROSITE" id="PS50949">
    <property type="entry name" value="HTH_GNTR"/>
    <property type="match status" value="1"/>
</dbReference>
<keyword evidence="3" id="KW-0804">Transcription</keyword>
<protein>
    <submittedName>
        <fullName evidence="5">Regulatory protein GntR</fullName>
    </submittedName>
</protein>
<comment type="caution">
    <text evidence="5">The sequence shown here is derived from an EMBL/GenBank/DDBJ whole genome shotgun (WGS) entry which is preliminary data.</text>
</comment>
<dbReference type="AlphaFoldDB" id="A0A100WI49"/>
<proteinExistence type="predicted"/>
<dbReference type="GO" id="GO:0003677">
    <property type="term" value="F:DNA binding"/>
    <property type="evidence" value="ECO:0007669"/>
    <property type="project" value="UniProtKB-KW"/>
</dbReference>
<keyword evidence="6" id="KW-1185">Reference proteome</keyword>
<dbReference type="STRING" id="228230.RMCC_5299"/>
<evidence type="ECO:0000256" key="2">
    <source>
        <dbReference type="ARBA" id="ARBA00023125"/>
    </source>
</evidence>
<keyword evidence="1" id="KW-0805">Transcription regulation</keyword>
<name>A0A100WI49_MYCCR</name>
<keyword evidence="2" id="KW-0238">DNA-binding</keyword>
<evidence type="ECO:0000256" key="1">
    <source>
        <dbReference type="ARBA" id="ARBA00023015"/>
    </source>
</evidence>
<feature type="domain" description="HTH gntR-type" evidence="4">
    <location>
        <begin position="5"/>
        <end position="72"/>
    </location>
</feature>
<dbReference type="Gene3D" id="1.20.120.530">
    <property type="entry name" value="GntR ligand-binding domain-like"/>
    <property type="match status" value="1"/>
</dbReference>
<gene>
    <name evidence="5" type="ORF">RMCC_5299</name>
</gene>
<organism evidence="5 6">
    <name type="scientific">Mycolicibacterium canariasense</name>
    <name type="common">Mycobacterium canariasense</name>
    <dbReference type="NCBI Taxonomy" id="228230"/>
    <lineage>
        <taxon>Bacteria</taxon>
        <taxon>Bacillati</taxon>
        <taxon>Actinomycetota</taxon>
        <taxon>Actinomycetes</taxon>
        <taxon>Mycobacteriales</taxon>
        <taxon>Mycobacteriaceae</taxon>
        <taxon>Mycolicibacterium</taxon>
    </lineage>
</organism>
<dbReference type="SMART" id="SM00895">
    <property type="entry name" value="FCD"/>
    <property type="match status" value="1"/>
</dbReference>
<dbReference type="InterPro" id="IPR000524">
    <property type="entry name" value="Tscrpt_reg_HTH_GntR"/>
</dbReference>
<dbReference type="Proteomes" id="UP000069443">
    <property type="component" value="Unassembled WGS sequence"/>
</dbReference>
<dbReference type="Pfam" id="PF07729">
    <property type="entry name" value="FCD"/>
    <property type="match status" value="1"/>
</dbReference>
<dbReference type="SMART" id="SM00345">
    <property type="entry name" value="HTH_GNTR"/>
    <property type="match status" value="1"/>
</dbReference>
<dbReference type="PANTHER" id="PTHR43537:SF20">
    <property type="entry name" value="HTH-TYPE TRANSCRIPTIONAL REPRESSOR GLAR"/>
    <property type="match status" value="1"/>
</dbReference>
<dbReference type="InterPro" id="IPR036390">
    <property type="entry name" value="WH_DNA-bd_sf"/>
</dbReference>
<reference evidence="6" key="2">
    <citation type="submission" date="2016-02" db="EMBL/GenBank/DDBJ databases">
        <title>Draft genome sequence of five rapidly growing Mycobacterium species.</title>
        <authorList>
            <person name="Katahira K."/>
            <person name="Gotou Y."/>
            <person name="Iida K."/>
            <person name="Ogura Y."/>
            <person name="Hayashi T."/>
        </authorList>
    </citation>
    <scope>NUCLEOTIDE SEQUENCE [LARGE SCALE GENOMIC DNA]</scope>
    <source>
        <strain evidence="6">JCM15298</strain>
    </source>
</reference>
<evidence type="ECO:0000259" key="4">
    <source>
        <dbReference type="PROSITE" id="PS50949"/>
    </source>
</evidence>
<dbReference type="SUPFAM" id="SSF48008">
    <property type="entry name" value="GntR ligand-binding domain-like"/>
    <property type="match status" value="1"/>
</dbReference>
<accession>A0A100WI49</accession>